<evidence type="ECO:0000313" key="2">
    <source>
        <dbReference type="Proteomes" id="UP000031623"/>
    </source>
</evidence>
<dbReference type="STRING" id="40754.THII_0362"/>
<proteinExistence type="predicted"/>
<protein>
    <submittedName>
        <fullName evidence="1">Uncharacterized protein</fullName>
    </submittedName>
</protein>
<keyword evidence="2" id="KW-1185">Reference proteome</keyword>
<gene>
    <name evidence="1" type="ORF">THII_0362</name>
</gene>
<dbReference type="KEGG" id="tig:THII_0362"/>
<organism evidence="1 2">
    <name type="scientific">Thioploca ingrica</name>
    <dbReference type="NCBI Taxonomy" id="40754"/>
    <lineage>
        <taxon>Bacteria</taxon>
        <taxon>Pseudomonadati</taxon>
        <taxon>Pseudomonadota</taxon>
        <taxon>Gammaproteobacteria</taxon>
        <taxon>Thiotrichales</taxon>
        <taxon>Thiotrichaceae</taxon>
        <taxon>Thioploca</taxon>
    </lineage>
</organism>
<reference evidence="1 2" key="1">
    <citation type="journal article" date="2014" name="ISME J.">
        <title>Ecophysiology of Thioploca ingrica as revealed by the complete genome sequence supplemented with proteomic evidence.</title>
        <authorList>
            <person name="Kojima H."/>
            <person name="Ogura Y."/>
            <person name="Yamamoto N."/>
            <person name="Togashi T."/>
            <person name="Mori H."/>
            <person name="Watanabe T."/>
            <person name="Nemoto F."/>
            <person name="Kurokawa K."/>
            <person name="Hayashi T."/>
            <person name="Fukui M."/>
        </authorList>
    </citation>
    <scope>NUCLEOTIDE SEQUENCE [LARGE SCALE GENOMIC DNA]</scope>
</reference>
<evidence type="ECO:0000313" key="1">
    <source>
        <dbReference type="EMBL" id="BAP54659.1"/>
    </source>
</evidence>
<sequence length="124" mass="14611">MSTSRLQDVPRMKWGDSTISAQRYNRVRLGLLRLKNPMRIDTGLRDIDIILEDKVWYCVDRSMHDLPICAWDGFKPRQTLHEPIPCRLSFYHAHADKILEKVLIAVDHYLEEQLAKIRRSLIAK</sequence>
<dbReference type="AlphaFoldDB" id="A0A090ACZ6"/>
<dbReference type="EMBL" id="AP014633">
    <property type="protein sequence ID" value="BAP54659.1"/>
    <property type="molecule type" value="Genomic_DNA"/>
</dbReference>
<accession>A0A090ACZ6</accession>
<name>A0A090ACZ6_9GAMM</name>
<dbReference type="Proteomes" id="UP000031623">
    <property type="component" value="Chromosome"/>
</dbReference>
<dbReference type="HOGENOM" id="CLU_163430_0_0_6"/>